<feature type="transmembrane region" description="Helical" evidence="1">
    <location>
        <begin position="48"/>
        <end position="68"/>
    </location>
</feature>
<organism evidence="2 3">
    <name type="scientific">Panagrellus redivivus</name>
    <name type="common">Microworm</name>
    <dbReference type="NCBI Taxonomy" id="6233"/>
    <lineage>
        <taxon>Eukaryota</taxon>
        <taxon>Metazoa</taxon>
        <taxon>Ecdysozoa</taxon>
        <taxon>Nematoda</taxon>
        <taxon>Chromadorea</taxon>
        <taxon>Rhabditida</taxon>
        <taxon>Tylenchina</taxon>
        <taxon>Panagrolaimomorpha</taxon>
        <taxon>Panagrolaimoidea</taxon>
        <taxon>Panagrolaimidae</taxon>
        <taxon>Panagrellus</taxon>
    </lineage>
</organism>
<dbReference type="AlphaFoldDB" id="A0A7E4VES0"/>
<proteinExistence type="predicted"/>
<evidence type="ECO:0000313" key="3">
    <source>
        <dbReference type="WBParaSite" id="Pan_g19559.t1"/>
    </source>
</evidence>
<name>A0A7E4VES0_PANRE</name>
<protein>
    <submittedName>
        <fullName evidence="3">TLC domain-containing protein</fullName>
    </submittedName>
</protein>
<dbReference type="WBParaSite" id="Pan_g19559.t1">
    <property type="protein sequence ID" value="Pan_g19559.t1"/>
    <property type="gene ID" value="Pan_g19559"/>
</dbReference>
<reference evidence="3" key="2">
    <citation type="submission" date="2020-10" db="UniProtKB">
        <authorList>
            <consortium name="WormBaseParasite"/>
        </authorList>
    </citation>
    <scope>IDENTIFICATION</scope>
</reference>
<keyword evidence="1" id="KW-0812">Transmembrane</keyword>
<dbReference type="Proteomes" id="UP000492821">
    <property type="component" value="Unassembled WGS sequence"/>
</dbReference>
<evidence type="ECO:0000256" key="1">
    <source>
        <dbReference type="SAM" id="Phobius"/>
    </source>
</evidence>
<evidence type="ECO:0000313" key="2">
    <source>
        <dbReference type="Proteomes" id="UP000492821"/>
    </source>
</evidence>
<keyword evidence="1" id="KW-1133">Transmembrane helix</keyword>
<reference evidence="2" key="1">
    <citation type="journal article" date="2013" name="Genetics">
        <title>The draft genome and transcriptome of Panagrellus redivivus are shaped by the harsh demands of a free-living lifestyle.</title>
        <authorList>
            <person name="Srinivasan J."/>
            <person name="Dillman A.R."/>
            <person name="Macchietto M.G."/>
            <person name="Heikkinen L."/>
            <person name="Lakso M."/>
            <person name="Fracchia K.M."/>
            <person name="Antoshechkin I."/>
            <person name="Mortazavi A."/>
            <person name="Wong G."/>
            <person name="Sternberg P.W."/>
        </authorList>
    </citation>
    <scope>NUCLEOTIDE SEQUENCE [LARGE SCALE GENOMIC DNA]</scope>
    <source>
        <strain evidence="2">MT8872</strain>
    </source>
</reference>
<feature type="transmembrane region" description="Helical" evidence="1">
    <location>
        <begin position="21"/>
        <end position="42"/>
    </location>
</feature>
<accession>A0A7E4VES0</accession>
<sequence>MPKVRYFRVFSPPPLFETTRFTSLFVSLVALFFFRHHLFVWSVFAPKIVYDFFHTVPTTLIVLLHSVLPRLRFL</sequence>
<keyword evidence="2" id="KW-1185">Reference proteome</keyword>
<keyword evidence="1" id="KW-0472">Membrane</keyword>